<evidence type="ECO:0000256" key="5">
    <source>
        <dbReference type="ARBA" id="ARBA00023320"/>
    </source>
</evidence>
<keyword evidence="4" id="KW-0027">Amidation</keyword>
<keyword evidence="5" id="KW-0527">Neuropeptide</keyword>
<evidence type="ECO:0000313" key="9">
    <source>
        <dbReference type="Proteomes" id="UP000886998"/>
    </source>
</evidence>
<accession>A0A8X7C0H6</accession>
<proteinExistence type="inferred from homology"/>
<evidence type="ECO:0000256" key="2">
    <source>
        <dbReference type="ARBA" id="ARBA00006356"/>
    </source>
</evidence>
<name>A0A8X7C0H6_9ARAC</name>
<feature type="chain" id="PRO_5036477403" evidence="7">
    <location>
        <begin position="31"/>
        <end position="929"/>
    </location>
</feature>
<feature type="region of interest" description="Disordered" evidence="6">
    <location>
        <begin position="801"/>
        <end position="828"/>
    </location>
</feature>
<reference evidence="8" key="1">
    <citation type="submission" date="2020-08" db="EMBL/GenBank/DDBJ databases">
        <title>Multicomponent nature underlies the extraordinary mechanical properties of spider dragline silk.</title>
        <authorList>
            <person name="Kono N."/>
            <person name="Nakamura H."/>
            <person name="Mori M."/>
            <person name="Yoshida Y."/>
            <person name="Ohtoshi R."/>
            <person name="Malay A.D."/>
            <person name="Moran D.A.P."/>
            <person name="Tomita M."/>
            <person name="Numata K."/>
            <person name="Arakawa K."/>
        </authorList>
    </citation>
    <scope>NUCLEOTIDE SEQUENCE</scope>
</reference>
<feature type="signal peptide" evidence="7">
    <location>
        <begin position="1"/>
        <end position="30"/>
    </location>
</feature>
<feature type="region of interest" description="Disordered" evidence="6">
    <location>
        <begin position="47"/>
        <end position="71"/>
    </location>
</feature>
<feature type="region of interest" description="Disordered" evidence="6">
    <location>
        <begin position="889"/>
        <end position="910"/>
    </location>
</feature>
<gene>
    <name evidence="8" type="ORF">TNIN_267621</name>
</gene>
<keyword evidence="3" id="KW-0964">Secreted</keyword>
<keyword evidence="9" id="KW-1185">Reference proteome</keyword>
<dbReference type="Proteomes" id="UP000886998">
    <property type="component" value="Unassembled WGS sequence"/>
</dbReference>
<dbReference type="EMBL" id="BMAV01007154">
    <property type="protein sequence ID" value="GFY49743.1"/>
    <property type="molecule type" value="Genomic_DNA"/>
</dbReference>
<evidence type="ECO:0000256" key="3">
    <source>
        <dbReference type="ARBA" id="ARBA00022525"/>
    </source>
</evidence>
<comment type="caution">
    <text evidence="8">The sequence shown here is derived from an EMBL/GenBank/DDBJ whole genome shotgun (WGS) entry which is preliminary data.</text>
</comment>
<dbReference type="GO" id="GO:0005576">
    <property type="term" value="C:extracellular region"/>
    <property type="evidence" value="ECO:0007669"/>
    <property type="project" value="UniProtKB-SubCell"/>
</dbReference>
<dbReference type="PANTHER" id="PTHR20986">
    <property type="entry name" value="FMRFAMIDE-RELATED PEPTIDES"/>
    <property type="match status" value="1"/>
</dbReference>
<evidence type="ECO:0000256" key="4">
    <source>
        <dbReference type="ARBA" id="ARBA00022815"/>
    </source>
</evidence>
<evidence type="ECO:0000256" key="1">
    <source>
        <dbReference type="ARBA" id="ARBA00004613"/>
    </source>
</evidence>
<dbReference type="PANTHER" id="PTHR20986:SF16">
    <property type="entry name" value="FMRFAMIDE-LIKE NEUROPEPTIDES 7"/>
    <property type="match status" value="1"/>
</dbReference>
<organism evidence="8 9">
    <name type="scientific">Trichonephila inaurata madagascariensis</name>
    <dbReference type="NCBI Taxonomy" id="2747483"/>
    <lineage>
        <taxon>Eukaryota</taxon>
        <taxon>Metazoa</taxon>
        <taxon>Ecdysozoa</taxon>
        <taxon>Arthropoda</taxon>
        <taxon>Chelicerata</taxon>
        <taxon>Arachnida</taxon>
        <taxon>Araneae</taxon>
        <taxon>Araneomorphae</taxon>
        <taxon>Entelegynae</taxon>
        <taxon>Araneoidea</taxon>
        <taxon>Nephilidae</taxon>
        <taxon>Trichonephila</taxon>
        <taxon>Trichonephila inaurata</taxon>
    </lineage>
</organism>
<comment type="subcellular location">
    <subcellularLocation>
        <location evidence="1">Secreted</location>
    </subcellularLocation>
</comment>
<evidence type="ECO:0000313" key="8">
    <source>
        <dbReference type="EMBL" id="GFY49743.1"/>
    </source>
</evidence>
<dbReference type="OrthoDB" id="6430009at2759"/>
<sequence>MRLSSSASSRFRRMRLWLIFFCIASFGKVAVPSPAVKDEIQHIHPSQNLVTENKDSNKTKYSSDPTNGIDIKSSDVLDRNSRALPRFEDLEVPENVEEDNLFQHVQKLPSEVNAVYVIPHLRPGRSSNEISHRLRYNLDIPDAFDYADKRSRETMIPMLRFGRSSSLVPIPRFGKSLKYGDGILDFSVDSDRVNDVKEIIQLNKKNNGAMIPMPRFGRSESLIPIPRFGRSNSLIPGPRFGRSDSLIPIPRFGKRSGSLIPIPRFGKRSDTLIPIPRFGKRSDSLIPIPRFGRSDSLIPAPKFGRSFGNVKVLEGLILEKDNIENRLHENHRDLEGNTFGEEATTFTGGDNTDDIVEQDEDFEVYASEGKRNIDDNGTIIPYPRFGRMLETKSEKIKEELNSEDMDVKRQTNESLIPQIRYGRNSGNVKTSENEQPNIFILPNIRPGRSSKTVNENKDEKQKSIQYGLLPYPRPGRSNIDYLGNQYDKHINEFVSDTLDVLKRFDVNSADQGDMNIEKIRASFETLILDPNYPKHYESDKDLEKQEMKSEQDGSLFVIPYPRPGKRNVPLSKGPEGMSNVISFPHLFKVKLDEKRNSDFVLPYPRLGKRSNEEFSQSNAEMEHKGNTIEKPNGSYNDILSNFHTSIQKRSVESKKETFILPYPRLGRSNSLLPYPRLGRSNSVLPYPRPGRSNSVLPYPRPGRSNSVLPYPRPGRSDSILPYPRLGRSNVILPYPRPGRSLNIVPYPRLGRSTSIVPYPRTGRSNLLIPFPRPGRSDLMLPYPRLGRSDLILPYPRPGRSMSNLSDQRFGRSDTIVPIPRPGRSKEDEGYLLPYSRMGKAFQTQSNSLEGYGILKRGFEEHLIPFTQTEDSSNNKNEFFGVEVYIDDDKTGTKPSNIQNNPSPSKKLNKNIPTNESVYLLPYPRPGRSI</sequence>
<feature type="region of interest" description="Disordered" evidence="6">
    <location>
        <begin position="614"/>
        <end position="633"/>
    </location>
</feature>
<evidence type="ECO:0000256" key="6">
    <source>
        <dbReference type="SAM" id="MobiDB-lite"/>
    </source>
</evidence>
<dbReference type="InterPro" id="IPR051041">
    <property type="entry name" value="FMRFamide-related_np"/>
</dbReference>
<comment type="similarity">
    <text evidence="2">Belongs to the FARP (FMRFamide related peptide) family.</text>
</comment>
<evidence type="ECO:0000256" key="7">
    <source>
        <dbReference type="SAM" id="SignalP"/>
    </source>
</evidence>
<dbReference type="AlphaFoldDB" id="A0A8X7C0H6"/>
<dbReference type="GO" id="GO:0007218">
    <property type="term" value="P:neuropeptide signaling pathway"/>
    <property type="evidence" value="ECO:0007669"/>
    <property type="project" value="UniProtKB-KW"/>
</dbReference>
<keyword evidence="7" id="KW-0732">Signal</keyword>
<protein>
    <submittedName>
        <fullName evidence="8">Uncharacterized protein</fullName>
    </submittedName>
</protein>
<feature type="region of interest" description="Disordered" evidence="6">
    <location>
        <begin position="679"/>
        <end position="714"/>
    </location>
</feature>